<dbReference type="EMBL" id="JAWDGP010005460">
    <property type="protein sequence ID" value="KAK3756849.1"/>
    <property type="molecule type" value="Genomic_DNA"/>
</dbReference>
<evidence type="ECO:0000313" key="3">
    <source>
        <dbReference type="EMBL" id="KAK3756849.1"/>
    </source>
</evidence>
<feature type="transmembrane region" description="Helical" evidence="1">
    <location>
        <begin position="763"/>
        <end position="788"/>
    </location>
</feature>
<feature type="transmembrane region" description="Helical" evidence="1">
    <location>
        <begin position="690"/>
        <end position="710"/>
    </location>
</feature>
<feature type="transmembrane region" description="Helical" evidence="1">
    <location>
        <begin position="436"/>
        <end position="459"/>
    </location>
</feature>
<keyword evidence="4" id="KW-1185">Reference proteome</keyword>
<proteinExistence type="predicted"/>
<feature type="transmembrane region" description="Helical" evidence="1">
    <location>
        <begin position="650"/>
        <end position="670"/>
    </location>
</feature>
<keyword evidence="1" id="KW-0472">Membrane</keyword>
<dbReference type="Proteomes" id="UP001283361">
    <property type="component" value="Unassembled WGS sequence"/>
</dbReference>
<organism evidence="3 4">
    <name type="scientific">Elysia crispata</name>
    <name type="common">lettuce slug</name>
    <dbReference type="NCBI Taxonomy" id="231223"/>
    <lineage>
        <taxon>Eukaryota</taxon>
        <taxon>Metazoa</taxon>
        <taxon>Spiralia</taxon>
        <taxon>Lophotrochozoa</taxon>
        <taxon>Mollusca</taxon>
        <taxon>Gastropoda</taxon>
        <taxon>Heterobranchia</taxon>
        <taxon>Euthyneura</taxon>
        <taxon>Panpulmonata</taxon>
        <taxon>Sacoglossa</taxon>
        <taxon>Placobranchoidea</taxon>
        <taxon>Plakobranchidae</taxon>
        <taxon>Elysia</taxon>
    </lineage>
</organism>
<dbReference type="InterPro" id="IPR002656">
    <property type="entry name" value="Acyl_transf_3_dom"/>
</dbReference>
<dbReference type="PANTHER" id="PTHR11161:SF0">
    <property type="entry name" value="O-ACYLTRANSFERASE LIKE PROTEIN"/>
    <property type="match status" value="1"/>
</dbReference>
<feature type="transmembrane region" description="Helical" evidence="1">
    <location>
        <begin position="616"/>
        <end position="638"/>
    </location>
</feature>
<dbReference type="Pfam" id="PF20146">
    <property type="entry name" value="NRF"/>
    <property type="match status" value="1"/>
</dbReference>
<name>A0AAE0YTA5_9GAST</name>
<gene>
    <name evidence="3" type="ORF">RRG08_048895</name>
</gene>
<keyword evidence="1" id="KW-1133">Transmembrane helix</keyword>
<dbReference type="SMART" id="SM00703">
    <property type="entry name" value="NRF"/>
    <property type="match status" value="1"/>
</dbReference>
<reference evidence="3" key="1">
    <citation type="journal article" date="2023" name="G3 (Bethesda)">
        <title>A reference genome for the long-term kleptoplast-retaining sea slug Elysia crispata morphotype clarki.</title>
        <authorList>
            <person name="Eastman K.E."/>
            <person name="Pendleton A.L."/>
            <person name="Shaikh M.A."/>
            <person name="Suttiyut T."/>
            <person name="Ogas R."/>
            <person name="Tomko P."/>
            <person name="Gavelis G."/>
            <person name="Widhalm J.R."/>
            <person name="Wisecaver J.H."/>
        </authorList>
    </citation>
    <scope>NUCLEOTIDE SEQUENCE</scope>
    <source>
        <strain evidence="3">ECLA1</strain>
    </source>
</reference>
<evidence type="ECO:0000256" key="1">
    <source>
        <dbReference type="SAM" id="Phobius"/>
    </source>
</evidence>
<dbReference type="AlphaFoldDB" id="A0AAE0YTA5"/>
<feature type="transmembrane region" description="Helical" evidence="1">
    <location>
        <begin position="543"/>
        <end position="565"/>
    </location>
</feature>
<feature type="transmembrane region" description="Helical" evidence="1">
    <location>
        <begin position="395"/>
        <end position="416"/>
    </location>
</feature>
<feature type="transmembrane region" description="Helical" evidence="1">
    <location>
        <begin position="572"/>
        <end position="596"/>
    </location>
</feature>
<feature type="domain" description="Nose resistant-to-fluoxetine protein N-terminal" evidence="2">
    <location>
        <begin position="133"/>
        <end position="268"/>
    </location>
</feature>
<evidence type="ECO:0000313" key="4">
    <source>
        <dbReference type="Proteomes" id="UP001283361"/>
    </source>
</evidence>
<protein>
    <recommendedName>
        <fullName evidence="2">Nose resistant-to-fluoxetine protein N-terminal domain-containing protein</fullName>
    </recommendedName>
</protein>
<sequence>MSPECCNRDFFLQKTNLVEKLVTIQHCQRTVVAIFSQNYSSLVNSQLKYADHITVLDRLFAQGPTQDLVANSMYKALKRIDQENFLSILGRNLKIQEDAQGEDASILKFTSEMDAESSTGESTAKSSSNTNIEPQCLADLMAFIQHIKLNVTAETVWALRMADATGKPGSGILSGSFTFLGDFDECRAVTGKYKSVFPVEKERKFLGQYCVGQYSINLKPFPSDGYNYKWGVCIPDSCSEHDALQIANLALERTNVTQITFESMTCNMRTVPWTARAVVMFTMIGITAFLVAVGTALDIKINLLPKWRQGKEKGKEERNSVNGDAQSLPKVDSIFRAPNDAESAGNGNLPQESANSMARRKSLVIKIFLAFSAFTNASKLLSFNQALGTLTSMNGLRVISINWVILGHTGLILLSAANNVGGYVQDALTRYSFQVLVNATFSVDTFFVMSGLLLTYATLNHMKKTDGKVNWLKFYLHRYMRLTPVYMITFGIYLSCIPYLVDGPLLPQRDGFEQDPNCQHNWWGNLLYVQNLVKFKTHYCGSWAWYLAVDMQFYVVSPLMLIPLYRKPKLGYLVVALFFLMTTITPIVLVVARNYPAGRTHLSNGRPKLGDENYDIYISPYCRMGSYLVGVVTGFILHRTKGQPVRMHRALVAAGWVVSIALGLMIVYGLKDYYVGPGMTITMSAFYTAFARIAWGMAVAWVIFTCHTGYGGPVNAFLSWKIWVPLARLTYTVYLIHMILLFVLGSTARTPYYMTDWTIVRLYMATVMASYSLAVVVSTLFEAPGLALEKVLFDKKKQ</sequence>
<dbReference type="InterPro" id="IPR006621">
    <property type="entry name" value="Nose-resist-to-fluoxetine_N"/>
</dbReference>
<feature type="transmembrane region" description="Helical" evidence="1">
    <location>
        <begin position="722"/>
        <end position="743"/>
    </location>
</feature>
<comment type="caution">
    <text evidence="3">The sequence shown here is derived from an EMBL/GenBank/DDBJ whole genome shotgun (WGS) entry which is preliminary data.</text>
</comment>
<dbReference type="Pfam" id="PF01757">
    <property type="entry name" value="Acyl_transf_3"/>
    <property type="match status" value="1"/>
</dbReference>
<feature type="transmembrane region" description="Helical" evidence="1">
    <location>
        <begin position="277"/>
        <end position="297"/>
    </location>
</feature>
<dbReference type="GO" id="GO:0016747">
    <property type="term" value="F:acyltransferase activity, transferring groups other than amino-acyl groups"/>
    <property type="evidence" value="ECO:0007669"/>
    <property type="project" value="InterPro"/>
</dbReference>
<feature type="transmembrane region" description="Helical" evidence="1">
    <location>
        <begin position="479"/>
        <end position="501"/>
    </location>
</feature>
<evidence type="ECO:0000259" key="2">
    <source>
        <dbReference type="SMART" id="SM00703"/>
    </source>
</evidence>
<dbReference type="PANTHER" id="PTHR11161">
    <property type="entry name" value="O-ACYLTRANSFERASE"/>
    <property type="match status" value="1"/>
</dbReference>
<dbReference type="InterPro" id="IPR052728">
    <property type="entry name" value="O2_lipid_transport_reg"/>
</dbReference>
<accession>A0AAE0YTA5</accession>
<keyword evidence="1" id="KW-0812">Transmembrane</keyword>